<dbReference type="OrthoDB" id="9805307at2"/>
<evidence type="ECO:0000313" key="1">
    <source>
        <dbReference type="EMBL" id="RBQ07688.1"/>
    </source>
</evidence>
<proteinExistence type="predicted"/>
<protein>
    <submittedName>
        <fullName evidence="1">2-oxoisovalerate dehydrogenase</fullName>
    </submittedName>
</protein>
<dbReference type="Gene3D" id="3.30.160.250">
    <property type="match status" value="1"/>
</dbReference>
<comment type="caution">
    <text evidence="1">The sequence shown here is derived from an EMBL/GenBank/DDBJ whole genome shotgun (WGS) entry which is preliminary data.</text>
</comment>
<dbReference type="AlphaFoldDB" id="A0A366L1D3"/>
<dbReference type="RefSeq" id="WP_113948861.1">
    <property type="nucleotide sequence ID" value="NZ_QNQU01000008.1"/>
</dbReference>
<reference evidence="1 2" key="1">
    <citation type="submission" date="2018-07" db="EMBL/GenBank/DDBJ databases">
        <title>A draft genome of a endophytic bacteria, a new species of Pedobacter.</title>
        <authorList>
            <person name="Zhang Z.D."/>
            <person name="Chen Z.J."/>
        </authorList>
    </citation>
    <scope>NUCLEOTIDE SEQUENCE [LARGE SCALE GENOMIC DNA]</scope>
    <source>
        <strain evidence="1 2">RS10</strain>
    </source>
</reference>
<keyword evidence="2" id="KW-1185">Reference proteome</keyword>
<dbReference type="Proteomes" id="UP000252081">
    <property type="component" value="Unassembled WGS sequence"/>
</dbReference>
<accession>A0A366L1D3</accession>
<evidence type="ECO:0000313" key="2">
    <source>
        <dbReference type="Proteomes" id="UP000252081"/>
    </source>
</evidence>
<organism evidence="1 2">
    <name type="scientific">Pedobacter miscanthi</name>
    <dbReference type="NCBI Taxonomy" id="2259170"/>
    <lineage>
        <taxon>Bacteria</taxon>
        <taxon>Pseudomonadati</taxon>
        <taxon>Bacteroidota</taxon>
        <taxon>Sphingobacteriia</taxon>
        <taxon>Sphingobacteriales</taxon>
        <taxon>Sphingobacteriaceae</taxon>
        <taxon>Pedobacter</taxon>
    </lineage>
</organism>
<name>A0A366L1D3_9SPHI</name>
<sequence>MNEVFFLVEESLEGGYVAKALGESIFTEAESMDELRINIKEAVLCHFDEDKLPKIIRIHSVKEELLTV</sequence>
<gene>
    <name evidence="1" type="ORF">DRW42_10915</name>
</gene>
<dbReference type="EMBL" id="QNQU01000008">
    <property type="protein sequence ID" value="RBQ07688.1"/>
    <property type="molecule type" value="Genomic_DNA"/>
</dbReference>